<comment type="similarity">
    <text evidence="1 8 9">Belongs to the heat shock protein 70 family.</text>
</comment>
<name>A0A1I7HM92_9BURK</name>
<sequence length="652" mass="69512">MGKIIGIDLGTTNSCVSVMEGNTTRVIENSEGARTTPSIIAYQEDGEILVGASAKRQAVTNPKNTIYAAKRLIGRKFEEKEVQKDIDLMPYTITKADNGDAWVEVRGQKLAPPQISAEVLRKMKKTAEDYLGEPVTEAVITVPAYFNDAQRQATKDAGRIAGLEVKRIINEPTAAALAFGLDKAEKGDRKIAVYDLGGGTFDVSIIEIADVDGEKQFEVLSTNGDTFLGGEDFDQRIIDYIIGEFKKEQGVDLSKDVLALQRLKEAAEKAKIELSNSAATDINLPYITADASGPKHLNIKLTRAKLEQLVEELIERTIAPCRTAIKDAGISVSDINDVILVGGMTRMPKVQEKVKEFFGKDPRRDVNPDEAVAVGAAIQGQVLSGDRKDVLLLDVTPLSLGIETLGGVMTKMITKNTTIPTKFAQTFSTADDNQPAVTIKVYQGEREMASGNKLLGEFNLEGIPPAPRGLPQIEVSFDIDANGILHVGAKDKGTGKENKITIKANSGLSEDEIQRMVKDAELNAADDKKKLELVQARNQGEAAVHSVTKSLAEHGDKLDAGEKSAIEAAVKALEEALKGEDKAAIDEKTTALMAASQKLGEKMYADAQAAQAAAGAAEGAAGGAGAASSAQGGKPADDDNVVDAEVKEVKKG</sequence>
<accession>A0A1I7HM92</accession>
<dbReference type="SUPFAM" id="SSF100934">
    <property type="entry name" value="Heat shock protein 70kD (HSP70), C-terminal subdomain"/>
    <property type="match status" value="1"/>
</dbReference>
<keyword evidence="4 8" id="KW-0547">Nucleotide-binding</keyword>
<dbReference type="PROSITE" id="PS00297">
    <property type="entry name" value="HSP70_1"/>
    <property type="match status" value="1"/>
</dbReference>
<evidence type="ECO:0000256" key="5">
    <source>
        <dbReference type="ARBA" id="ARBA00022840"/>
    </source>
</evidence>
<feature type="region of interest" description="Disordered" evidence="10">
    <location>
        <begin position="606"/>
        <end position="652"/>
    </location>
</feature>
<evidence type="ECO:0000256" key="1">
    <source>
        <dbReference type="ARBA" id="ARBA00007381"/>
    </source>
</evidence>
<dbReference type="CDD" id="cd10234">
    <property type="entry name" value="ASKHA_NBD_HSP70_DnaK-like"/>
    <property type="match status" value="1"/>
</dbReference>
<dbReference type="Pfam" id="PF00012">
    <property type="entry name" value="HSP70"/>
    <property type="match status" value="1"/>
</dbReference>
<gene>
    <name evidence="8" type="primary">dnaK</name>
    <name evidence="11" type="ORF">SAMN04489707_101151</name>
</gene>
<keyword evidence="7 8" id="KW-0143">Chaperone</keyword>
<organism evidence="11 12">
    <name type="scientific">Paenacidovorax caeni</name>
    <dbReference type="NCBI Taxonomy" id="343013"/>
    <lineage>
        <taxon>Bacteria</taxon>
        <taxon>Pseudomonadati</taxon>
        <taxon>Pseudomonadota</taxon>
        <taxon>Betaproteobacteria</taxon>
        <taxon>Burkholderiales</taxon>
        <taxon>Comamonadaceae</taxon>
        <taxon>Paenacidovorax</taxon>
    </lineage>
</organism>
<dbReference type="RefSeq" id="WP_054255843.1">
    <property type="nucleotide sequence ID" value="NZ_CYIG01000010.1"/>
</dbReference>
<dbReference type="PRINTS" id="PR00301">
    <property type="entry name" value="HEATSHOCK70"/>
</dbReference>
<feature type="modified residue" description="Phosphothreonine; by autocatalysis" evidence="8">
    <location>
        <position position="200"/>
    </location>
</feature>
<dbReference type="NCBIfam" id="NF003520">
    <property type="entry name" value="PRK05183.1"/>
    <property type="match status" value="1"/>
</dbReference>
<evidence type="ECO:0000313" key="11">
    <source>
        <dbReference type="EMBL" id="SFU61679.1"/>
    </source>
</evidence>
<keyword evidence="12" id="KW-1185">Reference proteome</keyword>
<keyword evidence="6 8" id="KW-0346">Stress response</keyword>
<evidence type="ECO:0000256" key="7">
    <source>
        <dbReference type="ARBA" id="ARBA00023186"/>
    </source>
</evidence>
<comment type="induction">
    <text evidence="8">By stress conditions e.g. heat shock.</text>
</comment>
<dbReference type="Gene3D" id="2.60.34.10">
    <property type="entry name" value="Substrate Binding Domain Of DNAk, Chain A, domain 1"/>
    <property type="match status" value="1"/>
</dbReference>
<dbReference type="HAMAP" id="MF_00332">
    <property type="entry name" value="DnaK"/>
    <property type="match status" value="1"/>
</dbReference>
<dbReference type="InterPro" id="IPR018181">
    <property type="entry name" value="Heat_shock_70_CS"/>
</dbReference>
<feature type="compositionally biased region" description="Low complexity" evidence="10">
    <location>
        <begin position="607"/>
        <end position="619"/>
    </location>
</feature>
<dbReference type="FunFam" id="3.90.640.10:FF:000003">
    <property type="entry name" value="Molecular chaperone DnaK"/>
    <property type="match status" value="1"/>
</dbReference>
<dbReference type="NCBIfam" id="NF001413">
    <property type="entry name" value="PRK00290.1"/>
    <property type="match status" value="1"/>
</dbReference>
<evidence type="ECO:0000256" key="2">
    <source>
        <dbReference type="ARBA" id="ARBA00014415"/>
    </source>
</evidence>
<proteinExistence type="evidence at transcript level"/>
<keyword evidence="3 8" id="KW-0597">Phosphoprotein</keyword>
<dbReference type="SUPFAM" id="SSF100920">
    <property type="entry name" value="Heat shock protein 70kD (HSP70), peptide-binding domain"/>
    <property type="match status" value="1"/>
</dbReference>
<dbReference type="SUPFAM" id="SSF53067">
    <property type="entry name" value="Actin-like ATPase domain"/>
    <property type="match status" value="2"/>
</dbReference>
<dbReference type="Proteomes" id="UP000183656">
    <property type="component" value="Unassembled WGS sequence"/>
</dbReference>
<dbReference type="FunFam" id="2.60.34.10:FF:000014">
    <property type="entry name" value="Chaperone protein DnaK HSP70"/>
    <property type="match status" value="1"/>
</dbReference>
<dbReference type="FunFam" id="3.30.30.30:FF:000003">
    <property type="entry name" value="Heat shock protein 9"/>
    <property type="match status" value="1"/>
</dbReference>
<evidence type="ECO:0000256" key="6">
    <source>
        <dbReference type="ARBA" id="ARBA00023016"/>
    </source>
</evidence>
<dbReference type="EMBL" id="FPBX01000011">
    <property type="protein sequence ID" value="SFU61679.1"/>
    <property type="molecule type" value="Genomic_DNA"/>
</dbReference>
<reference evidence="11 12" key="1">
    <citation type="submission" date="2016-10" db="EMBL/GenBank/DDBJ databases">
        <authorList>
            <person name="de Groot N.N."/>
        </authorList>
    </citation>
    <scope>NUCLEOTIDE SEQUENCE [LARGE SCALE GENOMIC DNA]</scope>
    <source>
        <strain evidence="11 12">R-24608</strain>
    </source>
</reference>
<comment type="function">
    <text evidence="8">Acts as a chaperone.</text>
</comment>
<dbReference type="AlphaFoldDB" id="A0A1I7HM92"/>
<dbReference type="OrthoDB" id="9766019at2"/>
<keyword evidence="5 8" id="KW-0067">ATP-binding</keyword>
<dbReference type="InterPro" id="IPR013126">
    <property type="entry name" value="Hsp_70_fam"/>
</dbReference>
<dbReference type="NCBIfam" id="TIGR02350">
    <property type="entry name" value="prok_dnaK"/>
    <property type="match status" value="1"/>
</dbReference>
<evidence type="ECO:0000256" key="4">
    <source>
        <dbReference type="ARBA" id="ARBA00022741"/>
    </source>
</evidence>
<evidence type="ECO:0000256" key="10">
    <source>
        <dbReference type="SAM" id="MobiDB-lite"/>
    </source>
</evidence>
<dbReference type="InterPro" id="IPR029047">
    <property type="entry name" value="HSP70_peptide-bd_sf"/>
</dbReference>
<evidence type="ECO:0000256" key="3">
    <source>
        <dbReference type="ARBA" id="ARBA00022553"/>
    </source>
</evidence>
<evidence type="ECO:0000256" key="9">
    <source>
        <dbReference type="RuleBase" id="RU003322"/>
    </source>
</evidence>
<dbReference type="STRING" id="343013.SAMN04489707_101151"/>
<dbReference type="Gene3D" id="3.90.640.10">
    <property type="entry name" value="Actin, Chain A, domain 4"/>
    <property type="match status" value="1"/>
</dbReference>
<evidence type="ECO:0000313" key="12">
    <source>
        <dbReference type="Proteomes" id="UP000183656"/>
    </source>
</evidence>
<dbReference type="FunFam" id="3.30.420.40:FF:000004">
    <property type="entry name" value="Molecular chaperone DnaK"/>
    <property type="match status" value="1"/>
</dbReference>
<dbReference type="InterPro" id="IPR029048">
    <property type="entry name" value="HSP70_C_sf"/>
</dbReference>
<dbReference type="InterPro" id="IPR043129">
    <property type="entry name" value="ATPase_NBD"/>
</dbReference>
<protein>
    <recommendedName>
        <fullName evidence="2 8">Chaperone protein DnaK</fullName>
    </recommendedName>
    <alternativeName>
        <fullName evidence="8">HSP70</fullName>
    </alternativeName>
    <alternativeName>
        <fullName evidence="8">Heat shock 70 kDa protein</fullName>
    </alternativeName>
    <alternativeName>
        <fullName evidence="8">Heat shock protein 70</fullName>
    </alternativeName>
</protein>
<dbReference type="PANTHER" id="PTHR19375">
    <property type="entry name" value="HEAT SHOCK PROTEIN 70KDA"/>
    <property type="match status" value="1"/>
</dbReference>
<dbReference type="PROSITE" id="PS01036">
    <property type="entry name" value="HSP70_3"/>
    <property type="match status" value="1"/>
</dbReference>
<dbReference type="PROSITE" id="PS00329">
    <property type="entry name" value="HSP70_2"/>
    <property type="match status" value="1"/>
</dbReference>
<dbReference type="InterPro" id="IPR012725">
    <property type="entry name" value="Chaperone_DnaK"/>
</dbReference>
<dbReference type="GO" id="GO:0140662">
    <property type="term" value="F:ATP-dependent protein folding chaperone"/>
    <property type="evidence" value="ECO:0007669"/>
    <property type="project" value="InterPro"/>
</dbReference>
<dbReference type="GO" id="GO:0051082">
    <property type="term" value="F:unfolded protein binding"/>
    <property type="evidence" value="ECO:0007669"/>
    <property type="project" value="InterPro"/>
</dbReference>
<dbReference type="Gene3D" id="1.20.1270.10">
    <property type="match status" value="1"/>
</dbReference>
<dbReference type="GO" id="GO:0005524">
    <property type="term" value="F:ATP binding"/>
    <property type="evidence" value="ECO:0007669"/>
    <property type="project" value="UniProtKB-UniRule"/>
</dbReference>
<evidence type="ECO:0000256" key="8">
    <source>
        <dbReference type="HAMAP-Rule" id="MF_00332"/>
    </source>
</evidence>
<dbReference type="FunFam" id="1.20.1270.10:FF:000001">
    <property type="entry name" value="Molecular chaperone DnaK"/>
    <property type="match status" value="1"/>
</dbReference>
<dbReference type="Gene3D" id="3.30.420.40">
    <property type="match status" value="2"/>
</dbReference>